<reference evidence="3 4" key="1">
    <citation type="submission" date="2019-01" db="EMBL/GenBank/DDBJ databases">
        <authorList>
            <person name="Chen W.-M."/>
        </authorList>
    </citation>
    <scope>NUCLEOTIDE SEQUENCE [LARGE SCALE GENOMIC DNA]</scope>
    <source>
        <strain evidence="3 4">YBJ-36</strain>
    </source>
</reference>
<evidence type="ECO:0000313" key="4">
    <source>
        <dbReference type="Proteomes" id="UP000282759"/>
    </source>
</evidence>
<keyword evidence="1" id="KW-0732">Signal</keyword>
<feature type="domain" description="PKD" evidence="2">
    <location>
        <begin position="1144"/>
        <end position="1180"/>
    </location>
</feature>
<keyword evidence="4" id="KW-1185">Reference proteome</keyword>
<protein>
    <submittedName>
        <fullName evidence="3">PKD domain-containing protein</fullName>
    </submittedName>
</protein>
<sequence length="1395" mass="149507">MNKISTRYLLLAFFALLGTVSAFGQTTLTIQNFETGTPYARGSSIAVPFHIDDQAGNINQNNVFNLYLLDASNNVLNGGNPIGTQAGFYATFVNGTIPAGVAAGSGYKVRITSTNQQGPAVAVTSAPFDIASSLTINPQAQSNIAINSQVWGRCTGTSAQNFQITNQSTGVTNSTITVINEFNQTVSPQNATFNGTYTLAVQETNYTVIIKGVNNGIISTKAYTLINNPLKSNIGGNSNDSRCLLGSSVTVSYHIDTKDPSNPVSLVYNYPGLVYNISWGDNNSAPIPMPYNKLRAANGDISHNYTTPSCGTTSGPRRNAFPLIITASTTVCSAVSLESKNITITSPAEDRLDNPTPTGCTGEAITFVNGSYPGQDPNSTSSSCVNASARYEWYVDGVKQPGTFRLTDNFTYTFPTAKNYIVEVRLINPPSCYIAGQPHTITIKPRPQPNFNILPGNVVCSTSAVTLQNTSLNTDNQTVWDWRISPAGGYAYTGGTNNASQNPQIIFNTPGVYNVRLFASNGCTSVPSTQVRTITVNAQPIAELPADVSLCGGTGSRQIAYTSDQTSQFYVRLEGTTTADANTYFWEVTPPTGGSVNFIDPPSTKYPRIELSGTGVFTVKVTHRNNCDPSGNVTDTHTITIQDAPEVVYTPPTQIFCPGQVVPLTVDQINGTYQTFRWETPGGGTFSNTDQLTTSYTPTQAESNAGSAVVKFIVTTGLPAPCNEVIETITIQLNKPNPITSTLTQTVCSNKAFTYNITAALPNSTFEWKVDTDPSQTSSYAVINNMNGTGAIINGTIQNTNPNGAAIKVTYIITPTNAGCTGDEARLVVTVLPSNPLIDFNVTPSQGCGPVTVTITNLSPAENGTYEWDFGDGTTFTGQNPPPHEYQPSNVGKEEEHIIKLKLVSTCDNFPEVTKSVFVSPATPLPIFKATANGSCGTVTISLQNLSPGNNQTTRFLLLDANKQVIDQTTTGGPFIVQPNTDGTSKIVYVRLEVVDKCGTSASTPPDADQGFTISPSTLIQSVQILKTSPKTACTGEPLIFNNQSTGDSFTYKIYKDSDPTPYMVVNNVPKGQYNFSGFTQEGTYRITVTASTTGCLPQSESAPDQITILQSPDGVTASYQTIDCDNSKYQFNANGINVANYNYSWNFDDGSAPDLRQNPDHIFTSPGPYNVTLTVSNGVCSSNIPVQPVLVRPEVIADFSVLPGTEISIPNYHFSFRDNSQGNPVAWDWDFGNGAPHSTIQNPEYTYPLTDIGSHQVTLTVYGGRLPDGTLTCPTTKTVTVTISGTPGTLFVPNAFIPSSSNASIQTFMAKGSGIKSWHMQIFNKWGQLVWETNKLGSDGEPIEGWDGNYKGSPAPQGAYVWQVSATFINGTEWKGMSYNNSAPKRSGTINLIR</sequence>
<dbReference type="PROSITE" id="PS50093">
    <property type="entry name" value="PKD"/>
    <property type="match status" value="3"/>
</dbReference>
<dbReference type="RefSeq" id="WP_127704553.1">
    <property type="nucleotide sequence ID" value="NZ_SACK01000003.1"/>
</dbReference>
<name>A0A3S2V823_9SPHI</name>
<feature type="chain" id="PRO_5018758707" evidence="1">
    <location>
        <begin position="25"/>
        <end position="1395"/>
    </location>
</feature>
<dbReference type="EMBL" id="SACK01000003">
    <property type="protein sequence ID" value="RVU00836.1"/>
    <property type="molecule type" value="Genomic_DNA"/>
</dbReference>
<feature type="signal peptide" evidence="1">
    <location>
        <begin position="1"/>
        <end position="24"/>
    </location>
</feature>
<evidence type="ECO:0000313" key="3">
    <source>
        <dbReference type="EMBL" id="RVU00836.1"/>
    </source>
</evidence>
<dbReference type="InterPro" id="IPR022409">
    <property type="entry name" value="PKD/Chitinase_dom"/>
</dbReference>
<organism evidence="3 4">
    <name type="scientific">Mucilaginibacter limnophilus</name>
    <dbReference type="NCBI Taxonomy" id="1932778"/>
    <lineage>
        <taxon>Bacteria</taxon>
        <taxon>Pseudomonadati</taxon>
        <taxon>Bacteroidota</taxon>
        <taxon>Sphingobacteriia</taxon>
        <taxon>Sphingobacteriales</taxon>
        <taxon>Sphingobacteriaceae</taxon>
        <taxon>Mucilaginibacter</taxon>
    </lineage>
</organism>
<feature type="domain" description="PKD" evidence="2">
    <location>
        <begin position="1216"/>
        <end position="1262"/>
    </location>
</feature>
<dbReference type="SMART" id="SM00089">
    <property type="entry name" value="PKD"/>
    <property type="match status" value="4"/>
</dbReference>
<dbReference type="CDD" id="cd00146">
    <property type="entry name" value="PKD"/>
    <property type="match status" value="2"/>
</dbReference>
<dbReference type="Gene3D" id="2.60.40.10">
    <property type="entry name" value="Immunoglobulins"/>
    <property type="match status" value="4"/>
</dbReference>
<gene>
    <name evidence="3" type="ORF">EOD41_09370</name>
</gene>
<dbReference type="Pfam" id="PF18911">
    <property type="entry name" value="PKD_4"/>
    <property type="match status" value="2"/>
</dbReference>
<dbReference type="Proteomes" id="UP000282759">
    <property type="component" value="Unassembled WGS sequence"/>
</dbReference>
<proteinExistence type="predicted"/>
<dbReference type="OrthoDB" id="7794186at2"/>
<evidence type="ECO:0000259" key="2">
    <source>
        <dbReference type="PROSITE" id="PS50093"/>
    </source>
</evidence>
<feature type="domain" description="PKD" evidence="2">
    <location>
        <begin position="836"/>
        <end position="886"/>
    </location>
</feature>
<dbReference type="InterPro" id="IPR035986">
    <property type="entry name" value="PKD_dom_sf"/>
</dbReference>
<evidence type="ECO:0000256" key="1">
    <source>
        <dbReference type="SAM" id="SignalP"/>
    </source>
</evidence>
<dbReference type="SUPFAM" id="SSF49299">
    <property type="entry name" value="PKD domain"/>
    <property type="match status" value="4"/>
</dbReference>
<dbReference type="InterPro" id="IPR013783">
    <property type="entry name" value="Ig-like_fold"/>
</dbReference>
<comment type="caution">
    <text evidence="3">The sequence shown here is derived from an EMBL/GenBank/DDBJ whole genome shotgun (WGS) entry which is preliminary data.</text>
</comment>
<accession>A0A3S2V823</accession>
<dbReference type="Pfam" id="PF13585">
    <property type="entry name" value="CHU_C"/>
    <property type="match status" value="1"/>
</dbReference>
<dbReference type="InterPro" id="IPR000601">
    <property type="entry name" value="PKD_dom"/>
</dbReference>